<dbReference type="EMBL" id="DMUP01000018">
    <property type="protein sequence ID" value="HAR55296.1"/>
    <property type="molecule type" value="Genomic_DNA"/>
</dbReference>
<name>A0A348WL84_9GAMM</name>
<evidence type="ECO:0000313" key="4">
    <source>
        <dbReference type="Proteomes" id="UP000262878"/>
    </source>
</evidence>
<dbReference type="AlphaFoldDB" id="A0A348WL84"/>
<dbReference type="InterPro" id="IPR048341">
    <property type="entry name" value="DUF1285_N"/>
</dbReference>
<dbReference type="RefSeq" id="WP_006956189.1">
    <property type="nucleotide sequence ID" value="NZ_DAIRLQ010000023.1"/>
</dbReference>
<feature type="domain" description="DUF1285" evidence="2">
    <location>
        <begin position="83"/>
        <end position="170"/>
    </location>
</feature>
<dbReference type="STRING" id="314276.OS145_03688"/>
<dbReference type="Gene3D" id="3.10.540.10">
    <property type="entry name" value="duf1285 like domain"/>
    <property type="match status" value="1"/>
</dbReference>
<dbReference type="Pfam" id="PF06938">
    <property type="entry name" value="DUF1285_N"/>
    <property type="match status" value="1"/>
</dbReference>
<organism evidence="3 4">
    <name type="scientific">Idiomarina baltica</name>
    <dbReference type="NCBI Taxonomy" id="190892"/>
    <lineage>
        <taxon>Bacteria</taxon>
        <taxon>Pseudomonadati</taxon>
        <taxon>Pseudomonadota</taxon>
        <taxon>Gammaproteobacteria</taxon>
        <taxon>Alteromonadales</taxon>
        <taxon>Idiomarinaceae</taxon>
        <taxon>Idiomarina</taxon>
    </lineage>
</organism>
<dbReference type="Pfam" id="PF21028">
    <property type="entry name" value="DUF1285_C"/>
    <property type="match status" value="1"/>
</dbReference>
<dbReference type="InterPro" id="IPR048342">
    <property type="entry name" value="DUF1285_C"/>
</dbReference>
<proteinExistence type="predicted"/>
<comment type="caution">
    <text evidence="3">The sequence shown here is derived from an EMBL/GenBank/DDBJ whole genome shotgun (WGS) entry which is preliminary data.</text>
</comment>
<evidence type="ECO:0000259" key="2">
    <source>
        <dbReference type="Pfam" id="PF21028"/>
    </source>
</evidence>
<sequence length="176" mass="20163">MSLNDLAKQLESYRHAPTEKWDPPYCGEIPMLIDEHGQWLYQGSPITRTALVKLFASVLVCESGEYFLVTPAEKVKIAVADAPFMIVDWKFHDYEGETVIQVVTNIDERYILNEQLLSFVKDGVPYFELPTGLTAKVHRNVFYQWVEIAQQRELPDVTELFLHSAGQDFVIGRLAN</sequence>
<reference evidence="3 4" key="1">
    <citation type="journal article" date="2018" name="Nat. Biotechnol.">
        <title>A standardized bacterial taxonomy based on genome phylogeny substantially revises the tree of life.</title>
        <authorList>
            <person name="Parks D.H."/>
            <person name="Chuvochina M."/>
            <person name="Waite D.W."/>
            <person name="Rinke C."/>
            <person name="Skarshewski A."/>
            <person name="Chaumeil P.A."/>
            <person name="Hugenholtz P."/>
        </authorList>
    </citation>
    <scope>NUCLEOTIDE SEQUENCE [LARGE SCALE GENOMIC DNA]</scope>
    <source>
        <strain evidence="3">UBA9360</strain>
    </source>
</reference>
<evidence type="ECO:0000313" key="3">
    <source>
        <dbReference type="EMBL" id="HAR55296.1"/>
    </source>
</evidence>
<dbReference type="Proteomes" id="UP000262878">
    <property type="component" value="Unassembled WGS sequence"/>
</dbReference>
<dbReference type="InterPro" id="IPR023361">
    <property type="entry name" value="DUF1285_beta_roll_sf"/>
</dbReference>
<gene>
    <name evidence="3" type="ORF">DCR58_00780</name>
</gene>
<protein>
    <submittedName>
        <fullName evidence="3">DUF1285 domain-containing protein</fullName>
    </submittedName>
</protein>
<evidence type="ECO:0000259" key="1">
    <source>
        <dbReference type="Pfam" id="PF06938"/>
    </source>
</evidence>
<feature type="domain" description="DUF1285" evidence="1">
    <location>
        <begin position="16"/>
        <end position="82"/>
    </location>
</feature>
<accession>A0A348WL84</accession>
<dbReference type="InterPro" id="IPR010707">
    <property type="entry name" value="DUF1285"/>
</dbReference>
<dbReference type="Gene3D" id="2.30.270.10">
    <property type="entry name" value="duf1285 protein"/>
    <property type="match status" value="1"/>
</dbReference>
<dbReference type="PIRSF" id="PIRSF029557">
    <property type="entry name" value="UCP029557"/>
    <property type="match status" value="1"/>
</dbReference>